<dbReference type="PROSITE" id="PS51257">
    <property type="entry name" value="PROKAR_LIPOPROTEIN"/>
    <property type="match status" value="1"/>
</dbReference>
<dbReference type="EMBL" id="AP012032">
    <property type="protein sequence ID" value="BAK11152.1"/>
    <property type="molecule type" value="Genomic_DNA"/>
</dbReference>
<sequence length="268" mass="29757">MRRGKVNTVRTERGRQPVSPVAALSACPHLRRRENRDLKPQSRAAAHSRRAFSPGQLTLHRRQSSWKTAGDTATCWPVGNALVTAGVIYRYLPLFIPIRFGLIGLLCQCPERGIFTLGEDALHRVHNSLSMGIDFDVNSVAEGFGAESGSLQRLGDKINAEFCFGHVAYGQTDTVDAHKSFVQDIFHLQRILNFKPDFAVVFRADNFADFSRGHDVAGHQVAANFIAEFCRPLDIHHIALPEITKIGHAQSFFDQVKTHQIAVDFGDG</sequence>
<name>A0A0H3L2X9_PANAA</name>
<dbReference type="KEGG" id="paj:PAJ_1072"/>
<organism evidence="1 2">
    <name type="scientific">Pantoea ananatis (strain AJ13355)</name>
    <dbReference type="NCBI Taxonomy" id="932677"/>
    <lineage>
        <taxon>Bacteria</taxon>
        <taxon>Pseudomonadati</taxon>
        <taxon>Pseudomonadota</taxon>
        <taxon>Gammaproteobacteria</taxon>
        <taxon>Enterobacterales</taxon>
        <taxon>Erwiniaceae</taxon>
        <taxon>Pantoea</taxon>
    </lineage>
</organism>
<dbReference type="AlphaFoldDB" id="A0A0H3L2X9"/>
<dbReference type="HOGENOM" id="CLU_090643_0_0_6"/>
<evidence type="ECO:0000313" key="2">
    <source>
        <dbReference type="Proteomes" id="UP000006690"/>
    </source>
</evidence>
<proteinExistence type="predicted"/>
<protein>
    <submittedName>
        <fullName evidence="1">Uncharacterized protein</fullName>
    </submittedName>
</protein>
<accession>A0A0H3L2X9</accession>
<dbReference type="Proteomes" id="UP000006690">
    <property type="component" value="Chromosome"/>
</dbReference>
<reference evidence="2" key="1">
    <citation type="journal article" date="2012" name="Appl. Microbiol. Biotechnol.">
        <title>The complete genome sequence of Pantoea ananatis AJ13355, an organism with great biotechnological potential.</title>
        <authorList>
            <person name="Hara Y."/>
            <person name="Kadotani N."/>
            <person name="Izui H."/>
            <person name="Katashkina J.I."/>
            <person name="Kuvaeva T.M."/>
            <person name="Andreeva I.G."/>
            <person name="Golubeva L.I."/>
            <person name="Malko D.B."/>
            <person name="Makeev V.J."/>
            <person name="Mashko S.V."/>
            <person name="Kozlov Y.I."/>
        </authorList>
    </citation>
    <scope>NUCLEOTIDE SEQUENCE [LARGE SCALE GENOMIC DNA]</scope>
    <source>
        <strain evidence="2">AJ13355</strain>
    </source>
</reference>
<gene>
    <name evidence="1" type="ordered locus">PAJ_1072</name>
</gene>
<evidence type="ECO:0000313" key="1">
    <source>
        <dbReference type="EMBL" id="BAK11152.1"/>
    </source>
</evidence>